<evidence type="ECO:0000256" key="2">
    <source>
        <dbReference type="ARBA" id="ARBA00022475"/>
    </source>
</evidence>
<feature type="transmembrane region" description="Helical" evidence="6">
    <location>
        <begin position="107"/>
        <end position="127"/>
    </location>
</feature>
<comment type="caution">
    <text evidence="8">The sequence shown here is derived from an EMBL/GenBank/DDBJ whole genome shotgun (WGS) entry which is preliminary data.</text>
</comment>
<keyword evidence="3 6" id="KW-0812">Transmembrane</keyword>
<keyword evidence="5 6" id="KW-0472">Membrane</keyword>
<dbReference type="RefSeq" id="WP_344761762.1">
    <property type="nucleotide sequence ID" value="NZ_BAAAZE010000005.1"/>
</dbReference>
<dbReference type="Pfam" id="PF00482">
    <property type="entry name" value="T2SSF"/>
    <property type="match status" value="1"/>
</dbReference>
<accession>A0ABP7SPA3</accession>
<keyword evidence="9" id="KW-1185">Reference proteome</keyword>
<name>A0ABP7SPA3_9BURK</name>
<evidence type="ECO:0000256" key="5">
    <source>
        <dbReference type="ARBA" id="ARBA00023136"/>
    </source>
</evidence>
<dbReference type="InterPro" id="IPR018076">
    <property type="entry name" value="T2SS_GspF_dom"/>
</dbReference>
<evidence type="ECO:0000259" key="7">
    <source>
        <dbReference type="Pfam" id="PF00482"/>
    </source>
</evidence>
<organism evidence="8 9">
    <name type="scientific">Actimicrobium antarcticum</name>
    <dbReference type="NCBI Taxonomy" id="1051899"/>
    <lineage>
        <taxon>Bacteria</taxon>
        <taxon>Pseudomonadati</taxon>
        <taxon>Pseudomonadota</taxon>
        <taxon>Betaproteobacteria</taxon>
        <taxon>Burkholderiales</taxon>
        <taxon>Oxalobacteraceae</taxon>
        <taxon>Actimicrobium</taxon>
    </lineage>
</organism>
<protein>
    <recommendedName>
        <fullName evidence="7">Type II secretion system protein GspF domain-containing protein</fullName>
    </recommendedName>
</protein>
<feature type="transmembrane region" description="Helical" evidence="6">
    <location>
        <begin position="7"/>
        <end position="28"/>
    </location>
</feature>
<evidence type="ECO:0000313" key="9">
    <source>
        <dbReference type="Proteomes" id="UP001501353"/>
    </source>
</evidence>
<gene>
    <name evidence="8" type="ORF">GCM10022212_06180</name>
</gene>
<evidence type="ECO:0000256" key="3">
    <source>
        <dbReference type="ARBA" id="ARBA00022692"/>
    </source>
</evidence>
<feature type="domain" description="Type II secretion system protein GspF" evidence="7">
    <location>
        <begin position="180"/>
        <end position="305"/>
    </location>
</feature>
<dbReference type="PANTHER" id="PTHR35007:SF2">
    <property type="entry name" value="PILUS ASSEMBLE PROTEIN"/>
    <property type="match status" value="1"/>
</dbReference>
<dbReference type="EMBL" id="BAAAZE010000005">
    <property type="protein sequence ID" value="GAA4014554.1"/>
    <property type="molecule type" value="Genomic_DNA"/>
</dbReference>
<evidence type="ECO:0000256" key="1">
    <source>
        <dbReference type="ARBA" id="ARBA00004651"/>
    </source>
</evidence>
<proteinExistence type="predicted"/>
<dbReference type="InterPro" id="IPR042094">
    <property type="entry name" value="T2SS_GspF_sf"/>
</dbReference>
<keyword evidence="4 6" id="KW-1133">Transmembrane helix</keyword>
<reference evidence="9" key="1">
    <citation type="journal article" date="2019" name="Int. J. Syst. Evol. Microbiol.">
        <title>The Global Catalogue of Microorganisms (GCM) 10K type strain sequencing project: providing services to taxonomists for standard genome sequencing and annotation.</title>
        <authorList>
            <consortium name="The Broad Institute Genomics Platform"/>
            <consortium name="The Broad Institute Genome Sequencing Center for Infectious Disease"/>
            <person name="Wu L."/>
            <person name="Ma J."/>
        </authorList>
    </citation>
    <scope>NUCLEOTIDE SEQUENCE [LARGE SCALE GENOMIC DNA]</scope>
    <source>
        <strain evidence="9">JCM 16673</strain>
    </source>
</reference>
<dbReference type="Proteomes" id="UP001501353">
    <property type="component" value="Unassembled WGS sequence"/>
</dbReference>
<dbReference type="PANTHER" id="PTHR35007">
    <property type="entry name" value="INTEGRAL MEMBRANE PROTEIN-RELATED"/>
    <property type="match status" value="1"/>
</dbReference>
<feature type="transmembrane region" description="Helical" evidence="6">
    <location>
        <begin position="289"/>
        <end position="314"/>
    </location>
</feature>
<evidence type="ECO:0000256" key="4">
    <source>
        <dbReference type="ARBA" id="ARBA00022989"/>
    </source>
</evidence>
<evidence type="ECO:0000313" key="8">
    <source>
        <dbReference type="EMBL" id="GAA4014554.1"/>
    </source>
</evidence>
<dbReference type="Gene3D" id="1.20.81.30">
    <property type="entry name" value="Type II secretion system (T2SS), domain F"/>
    <property type="match status" value="1"/>
</dbReference>
<sequence>MSASSSDLIILLLALGVGLATALIGWLLSRSVADVPPENRDYKDPPPIGFRLIWWPIQWVSHFLERHPLRDIEKGSETRNDKRNEQRLLRLRRAGLDYMISPAQFTAARLLSAGFLGLVCYWVLGSFAQMRADQAPFGIYAYAQMVLVGMLIGWVMPLIWLHDRIAQRKRELLKSLPFYLDIITLCVEAGLNMQGALNQAVDKGPPGVFHDECQRVLRDIRAGKGRADALRAMAERMREPGITSFIASVIQAESMGMNLGPVLRAQADQRRTERFLRAEKKALEAPVKLLLPLIAFIFPCTFIVLFFPIVMQFLHAGL</sequence>
<feature type="transmembrane region" description="Helical" evidence="6">
    <location>
        <begin position="139"/>
        <end position="161"/>
    </location>
</feature>
<comment type="subcellular location">
    <subcellularLocation>
        <location evidence="1">Cell membrane</location>
        <topology evidence="1">Multi-pass membrane protein</topology>
    </subcellularLocation>
</comment>
<keyword evidence="2" id="KW-1003">Cell membrane</keyword>
<evidence type="ECO:0000256" key="6">
    <source>
        <dbReference type="SAM" id="Phobius"/>
    </source>
</evidence>